<keyword evidence="1" id="KW-0472">Membrane</keyword>
<feature type="transmembrane region" description="Helical" evidence="1">
    <location>
        <begin position="107"/>
        <end position="126"/>
    </location>
</feature>
<dbReference type="AlphaFoldDB" id="A0A6V4AJM3"/>
<evidence type="ECO:0000256" key="1">
    <source>
        <dbReference type="SAM" id="Phobius"/>
    </source>
</evidence>
<keyword evidence="1" id="KW-1133">Transmembrane helix</keyword>
<dbReference type="NCBIfam" id="TIGR01571">
    <property type="entry name" value="A_thal_Cys_rich"/>
    <property type="match status" value="1"/>
</dbReference>
<sequence>MPKPPATSTAVPVGIAVPGQFRDGLFSCFNSPLILAAGCCCPFVTTGQLYERILAKKGTCLLVAAVIAVLMISTTVFDSQCSKPMELDAYGTLTVPEPEGVCVYKQVFALFSFAAFVIIGSITCMVREKVRAKYAIPPTCCGSLDDFCCGFFCPCLNQTQILRHLEVFEEGQYSITSPVGVEAV</sequence>
<reference evidence="2" key="1">
    <citation type="submission" date="2021-01" db="EMBL/GenBank/DDBJ databases">
        <authorList>
            <person name="Corre E."/>
            <person name="Pelletier E."/>
            <person name="Niang G."/>
            <person name="Scheremetjew M."/>
            <person name="Finn R."/>
            <person name="Kale V."/>
            <person name="Holt S."/>
            <person name="Cochrane G."/>
            <person name="Meng A."/>
            <person name="Brown T."/>
            <person name="Cohen L."/>
        </authorList>
    </citation>
    <scope>NUCLEOTIDE SEQUENCE</scope>
    <source>
        <strain evidence="2">UIO037</strain>
    </source>
</reference>
<gene>
    <name evidence="2" type="ORF">CPOL0286_LOCUS8077</name>
</gene>
<organism evidence="2">
    <name type="scientific">Prymnesium polylepis</name>
    <dbReference type="NCBI Taxonomy" id="72548"/>
    <lineage>
        <taxon>Eukaryota</taxon>
        <taxon>Haptista</taxon>
        <taxon>Haptophyta</taxon>
        <taxon>Prymnesiophyceae</taxon>
        <taxon>Prymnesiales</taxon>
        <taxon>Prymnesiaceae</taxon>
        <taxon>Prymnesium</taxon>
    </lineage>
</organism>
<accession>A0A6V4AJM3</accession>
<dbReference type="Pfam" id="PF04749">
    <property type="entry name" value="PLAC8"/>
    <property type="match status" value="1"/>
</dbReference>
<dbReference type="EMBL" id="HBKO01017672">
    <property type="protein sequence ID" value="CAE2217551.1"/>
    <property type="molecule type" value="Transcribed_RNA"/>
</dbReference>
<protein>
    <submittedName>
        <fullName evidence="2">Uncharacterized protein</fullName>
    </submittedName>
</protein>
<proteinExistence type="predicted"/>
<feature type="transmembrane region" description="Helical" evidence="1">
    <location>
        <begin position="58"/>
        <end position="77"/>
    </location>
</feature>
<keyword evidence="1" id="KW-0812">Transmembrane</keyword>
<dbReference type="PANTHER" id="PTHR15907">
    <property type="entry name" value="DUF614 FAMILY PROTEIN-RELATED"/>
    <property type="match status" value="1"/>
</dbReference>
<evidence type="ECO:0000313" key="2">
    <source>
        <dbReference type="EMBL" id="CAE2217551.1"/>
    </source>
</evidence>
<dbReference type="InterPro" id="IPR006461">
    <property type="entry name" value="PLAC_motif_containing"/>
</dbReference>
<name>A0A6V4AJM3_9EUKA</name>